<dbReference type="RefSeq" id="WP_254169559.1">
    <property type="nucleotide sequence ID" value="NZ_JAHESF010000050.1"/>
</dbReference>
<dbReference type="SUPFAM" id="SSF159888">
    <property type="entry name" value="YdhG-like"/>
    <property type="match status" value="1"/>
</dbReference>
<evidence type="ECO:0000259" key="1">
    <source>
        <dbReference type="Pfam" id="PF08818"/>
    </source>
</evidence>
<dbReference type="AlphaFoldDB" id="A0AAP2DQZ2"/>
<dbReference type="Pfam" id="PF08818">
    <property type="entry name" value="DUF1801"/>
    <property type="match status" value="1"/>
</dbReference>
<evidence type="ECO:0000313" key="3">
    <source>
        <dbReference type="Proteomes" id="UP001319200"/>
    </source>
</evidence>
<dbReference type="Proteomes" id="UP001319200">
    <property type="component" value="Unassembled WGS sequence"/>
</dbReference>
<reference evidence="2 3" key="1">
    <citation type="submission" date="2021-05" db="EMBL/GenBank/DDBJ databases">
        <title>A Polyphasic approach of four new species of the genus Ohtaekwangia: Ohtaekwangia histidinii sp. nov., Ohtaekwangia cretensis sp. nov., Ohtaekwangia indiensis sp. nov., Ohtaekwangia reichenbachii sp. nov. from diverse environment.</title>
        <authorList>
            <person name="Octaviana S."/>
        </authorList>
    </citation>
    <scope>NUCLEOTIDE SEQUENCE [LARGE SCALE GENOMIC DNA]</scope>
    <source>
        <strain evidence="2 3">PWU4</strain>
    </source>
</reference>
<name>A0AAP2DQZ2_9BACT</name>
<sequence>MPGQTADIEQMIANLPRDEQVLVKRLRALVMECIPQATEKAYYDWSIPFYTRNRLICFIWPPSVSWESAASYEKHKSKGVSLGFNQGNLMSNEDGVLLAEGRKQVYVMYFKKLKDIDEAQVRALLFEAAMIDEQFAKKKKKK</sequence>
<accession>A0AAP2DQZ2</accession>
<feature type="domain" description="YdhG-like" evidence="1">
    <location>
        <begin position="23"/>
        <end position="128"/>
    </location>
</feature>
<proteinExistence type="predicted"/>
<comment type="caution">
    <text evidence="2">The sequence shown here is derived from an EMBL/GenBank/DDBJ whole genome shotgun (WGS) entry which is preliminary data.</text>
</comment>
<dbReference type="InterPro" id="IPR014922">
    <property type="entry name" value="YdhG-like"/>
</dbReference>
<protein>
    <submittedName>
        <fullName evidence="2">DUF1801 domain-containing protein</fullName>
    </submittedName>
</protein>
<evidence type="ECO:0000313" key="2">
    <source>
        <dbReference type="EMBL" id="MBT1700871.1"/>
    </source>
</evidence>
<dbReference type="EMBL" id="JAHESF010000050">
    <property type="protein sequence ID" value="MBT1700871.1"/>
    <property type="molecule type" value="Genomic_DNA"/>
</dbReference>
<keyword evidence="3" id="KW-1185">Reference proteome</keyword>
<gene>
    <name evidence="2" type="ORF">KK083_28525</name>
</gene>
<organism evidence="2 3">
    <name type="scientific">Chryseosolibacter histidini</name>
    <dbReference type="NCBI Taxonomy" id="2782349"/>
    <lineage>
        <taxon>Bacteria</taxon>
        <taxon>Pseudomonadati</taxon>
        <taxon>Bacteroidota</taxon>
        <taxon>Cytophagia</taxon>
        <taxon>Cytophagales</taxon>
        <taxon>Chryseotaleaceae</taxon>
        <taxon>Chryseosolibacter</taxon>
    </lineage>
</organism>